<reference evidence="3 4" key="1">
    <citation type="submission" date="2019-09" db="EMBL/GenBank/DDBJ databases">
        <title>A chromosome-level genome assembly of the Chinese tupelo Nyssa sinensis.</title>
        <authorList>
            <person name="Yang X."/>
            <person name="Kang M."/>
            <person name="Yang Y."/>
            <person name="Xiong H."/>
            <person name="Wang M."/>
            <person name="Zhang Z."/>
            <person name="Wang Z."/>
            <person name="Wu H."/>
            <person name="Ma T."/>
            <person name="Liu J."/>
            <person name="Xi Z."/>
        </authorList>
    </citation>
    <scope>NUCLEOTIDE SEQUENCE [LARGE SCALE GENOMIC DNA]</scope>
    <source>
        <strain evidence="3">J267</strain>
        <tissue evidence="3">Leaf</tissue>
    </source>
</reference>
<gene>
    <name evidence="3" type="ORF">F0562_029299</name>
</gene>
<dbReference type="SMART" id="SM00767">
    <property type="entry name" value="DCD"/>
    <property type="match status" value="1"/>
</dbReference>
<dbReference type="EMBL" id="CM018039">
    <property type="protein sequence ID" value="KAA8536821.1"/>
    <property type="molecule type" value="Genomic_DNA"/>
</dbReference>
<feature type="region of interest" description="Disordered" evidence="1">
    <location>
        <begin position="651"/>
        <end position="675"/>
    </location>
</feature>
<sequence>MQSARFSMEYEEENGTLGRFPESGAIFMSNIATKRECFKRKLFGLPSAQANFVKHVKAGMALFLFEFERRELYGVFRASSDGSMNIVPHAFSSSGKQFPAQVRFTPLWDCRPLSEHEFRDAIKDNYFSAKKFNFGLSKDQVRRLLCLFSSRKLNSNLPQGQIFGQLTKLTGEDRRRVDDSRFLMNDKTEIESDVDNGCGPDISTEYAGSFLGRVRRVDDGRFPMSNRVENGCNVGNDLGRDIVTEYPGVSLVKTRRFNDGSFLAGAVRENKPKVNHALGQVNKSDYPGDSLGNVRRVSGNGQFLMSDRLENDHLLDNNLGPAMSTEYLGNSLDEARRISDDGQILKRDGVQIECNVGNDFRPVISTEPHGNPLGKVRRATDDGSSFLMHDRVENKCNVDSAFGSVISSGRFWNPSGKKRRTTDDGRFLTSDKVENECNVDNGCGMVISTEYLVHPLGKAKRAADDGIFAENDKVDNKCNMDNYFGPAISANYPDLCQTKQNPFVYSNKPIEEGCHSLGQDQLKHSSAYSRLTESQIFDFSYPASHDAIVTRAVPYDSEVTNIHYRSSSSSLFGVDHSFKLVEDFPPYYSSEGHLISSNKMQSSPYFLEPKGLNRCLDVASGYGDKVPLPATPIHQDCSCCRINNSFSSGEYSENGELESSSHKGPKSSLFSDPSLDSVALPRGEIYEREKMSPLSYAYRPSENSPLIFNNGYPVALQGKYEQKVPWHEIDGTFSAKDFHSSDENMCHMQSGAHSESRVIYCHEKSSINHDINYHRHSEGMQCDSQNKRTSVFARLTSASKVHLPKNDTFACHDEFDMDASMDMLRHSQNPQVKRMRKFKPLIGHDSDKISEIKEKHTTINSQLEYDRSMMMMKMKMDTILAAEGNGGKMAEATRLKDFKRRSERKKNEDESKKNVFGEVAVKTEGSLDHAEGEGFAGQHKRRKLIRPVFGKKESFDEGLDCGRAQNLQPSCQESSVCNDNTESCDDGSVKICENDRPSPKVGLIHVICPPGCEGDNINTEESSNCRDEINSKNCEAPSRCDGHDDGNETPQNVGIQNANFPVCSAETTLNVGIGSTVKNSVVSQEVGMINCRTNIPESSSVDEANAADSGDSRGKEVRLQDVEEGNETCAVSCETIMNKLKNRPSLQKLKLERASEEFVGVCCTNGW</sequence>
<protein>
    <recommendedName>
        <fullName evidence="2">DCD domain-containing protein</fullName>
    </recommendedName>
</protein>
<keyword evidence="4" id="KW-1185">Reference proteome</keyword>
<name>A0A5J5B6M8_9ASTE</name>
<evidence type="ECO:0000313" key="3">
    <source>
        <dbReference type="EMBL" id="KAA8536821.1"/>
    </source>
</evidence>
<dbReference type="Pfam" id="PF10539">
    <property type="entry name" value="Dev_Cell_Death"/>
    <property type="match status" value="1"/>
</dbReference>
<feature type="region of interest" description="Disordered" evidence="1">
    <location>
        <begin position="1097"/>
        <end position="1117"/>
    </location>
</feature>
<dbReference type="PROSITE" id="PS51222">
    <property type="entry name" value="DCD"/>
    <property type="match status" value="1"/>
</dbReference>
<dbReference type="PANTHER" id="PTHR46444">
    <property type="entry name" value="DCD (DEVELOPMENT AND CELL DEATH) DOMAIN PROTEIN-RELATED"/>
    <property type="match status" value="1"/>
</dbReference>
<dbReference type="PANTHER" id="PTHR46444:SF9">
    <property type="entry name" value="DCD (DEVELOPMENT AND CELL DEATH) DOMAIN PROTEIN"/>
    <property type="match status" value="1"/>
</dbReference>
<dbReference type="OrthoDB" id="1928633at2759"/>
<dbReference type="AlphaFoldDB" id="A0A5J5B6M8"/>
<evidence type="ECO:0000256" key="1">
    <source>
        <dbReference type="SAM" id="MobiDB-lite"/>
    </source>
</evidence>
<proteinExistence type="predicted"/>
<evidence type="ECO:0000313" key="4">
    <source>
        <dbReference type="Proteomes" id="UP000325577"/>
    </source>
</evidence>
<organism evidence="3 4">
    <name type="scientific">Nyssa sinensis</name>
    <dbReference type="NCBI Taxonomy" id="561372"/>
    <lineage>
        <taxon>Eukaryota</taxon>
        <taxon>Viridiplantae</taxon>
        <taxon>Streptophyta</taxon>
        <taxon>Embryophyta</taxon>
        <taxon>Tracheophyta</taxon>
        <taxon>Spermatophyta</taxon>
        <taxon>Magnoliopsida</taxon>
        <taxon>eudicotyledons</taxon>
        <taxon>Gunneridae</taxon>
        <taxon>Pentapetalae</taxon>
        <taxon>asterids</taxon>
        <taxon>Cornales</taxon>
        <taxon>Nyssaceae</taxon>
        <taxon>Nyssa</taxon>
    </lineage>
</organism>
<dbReference type="Proteomes" id="UP000325577">
    <property type="component" value="Linkage Group LG16"/>
</dbReference>
<dbReference type="InterPro" id="IPR013989">
    <property type="entry name" value="Dev_and_cell_death_domain"/>
</dbReference>
<accession>A0A5J5B6M8</accession>
<evidence type="ECO:0000259" key="2">
    <source>
        <dbReference type="PROSITE" id="PS51222"/>
    </source>
</evidence>
<feature type="domain" description="DCD" evidence="2">
    <location>
        <begin position="20"/>
        <end position="150"/>
    </location>
</feature>